<feature type="transmembrane region" description="Helical" evidence="1">
    <location>
        <begin position="108"/>
        <end position="126"/>
    </location>
</feature>
<reference evidence="3" key="1">
    <citation type="submission" date="2021-06" db="EMBL/GenBank/DDBJ databases">
        <authorList>
            <person name="Hodson N. C."/>
            <person name="Mongue J. A."/>
            <person name="Jaron S. K."/>
        </authorList>
    </citation>
    <scope>NUCLEOTIDE SEQUENCE</scope>
</reference>
<evidence type="ECO:0000313" key="4">
    <source>
        <dbReference type="Proteomes" id="UP000708208"/>
    </source>
</evidence>
<comment type="caution">
    <text evidence="3">The sequence shown here is derived from an EMBL/GenBank/DDBJ whole genome shotgun (WGS) entry which is preliminary data.</text>
</comment>
<dbReference type="EMBL" id="CAJVCH010553057">
    <property type="protein sequence ID" value="CAG7829813.1"/>
    <property type="molecule type" value="Genomic_DNA"/>
</dbReference>
<proteinExistence type="predicted"/>
<keyword evidence="4" id="KW-1185">Reference proteome</keyword>
<feature type="transmembrane region" description="Helical" evidence="1">
    <location>
        <begin position="69"/>
        <end position="87"/>
    </location>
</feature>
<feature type="transmembrane region" description="Helical" evidence="1">
    <location>
        <begin position="187"/>
        <end position="209"/>
    </location>
</feature>
<evidence type="ECO:0000256" key="2">
    <source>
        <dbReference type="SAM" id="SignalP"/>
    </source>
</evidence>
<sequence length="306" mass="35275">MAKAFLIAVLLCMLFNIALQIGTYQSYQVIPCFIEMHFRFFSERADKFTIQTEPRESQMRIRDDICACLMLSLIGLILPLCVLQLLLSILQPQMPIYLGSLMDPKNLTIIYVLGFSFVFCYIFFTFMINCVLWSLVLLPYLFSLYKLLLQLWLGQKSYYTLDSLRSSPNFIHTWRCLEWIQKEFNHIFCPVVLLANKWIFIFLCVYNFIVVMKVGGIVAGVSILSALACAGELVIVFTFLGMINQTSQEVLGSWKTQPGTHLQKSIRSMRSLRIYVGTFYFADRGMVLTMLRAVLELTASILVTYH</sequence>
<dbReference type="Proteomes" id="UP000708208">
    <property type="component" value="Unassembled WGS sequence"/>
</dbReference>
<feature type="transmembrane region" description="Helical" evidence="1">
    <location>
        <begin position="132"/>
        <end position="153"/>
    </location>
</feature>
<evidence type="ECO:0000256" key="1">
    <source>
        <dbReference type="SAM" id="Phobius"/>
    </source>
</evidence>
<name>A0A8J2PH47_9HEXA</name>
<feature type="chain" id="PRO_5035301324" description="Odorant receptor" evidence="2">
    <location>
        <begin position="21"/>
        <end position="306"/>
    </location>
</feature>
<feature type="signal peptide" evidence="2">
    <location>
        <begin position="1"/>
        <end position="20"/>
    </location>
</feature>
<evidence type="ECO:0000313" key="3">
    <source>
        <dbReference type="EMBL" id="CAG7829813.1"/>
    </source>
</evidence>
<evidence type="ECO:0008006" key="5">
    <source>
        <dbReference type="Google" id="ProtNLM"/>
    </source>
</evidence>
<keyword evidence="1" id="KW-0812">Transmembrane</keyword>
<keyword evidence="1" id="KW-0472">Membrane</keyword>
<accession>A0A8J2PH47</accession>
<feature type="transmembrane region" description="Helical" evidence="1">
    <location>
        <begin position="215"/>
        <end position="240"/>
    </location>
</feature>
<keyword evidence="2" id="KW-0732">Signal</keyword>
<keyword evidence="1" id="KW-1133">Transmembrane helix</keyword>
<protein>
    <recommendedName>
        <fullName evidence="5">Odorant receptor</fullName>
    </recommendedName>
</protein>
<dbReference type="AlphaFoldDB" id="A0A8J2PH47"/>
<organism evidence="3 4">
    <name type="scientific">Allacma fusca</name>
    <dbReference type="NCBI Taxonomy" id="39272"/>
    <lineage>
        <taxon>Eukaryota</taxon>
        <taxon>Metazoa</taxon>
        <taxon>Ecdysozoa</taxon>
        <taxon>Arthropoda</taxon>
        <taxon>Hexapoda</taxon>
        <taxon>Collembola</taxon>
        <taxon>Symphypleona</taxon>
        <taxon>Sminthuridae</taxon>
        <taxon>Allacma</taxon>
    </lineage>
</organism>
<gene>
    <name evidence="3" type="ORF">AFUS01_LOCUS39656</name>
</gene>